<organism evidence="2 3">
    <name type="scientific">Ceratitis capitata</name>
    <name type="common">Mediterranean fruit fly</name>
    <name type="synonym">Tephritis capitata</name>
    <dbReference type="NCBI Taxonomy" id="7213"/>
    <lineage>
        <taxon>Eukaryota</taxon>
        <taxon>Metazoa</taxon>
        <taxon>Ecdysozoa</taxon>
        <taxon>Arthropoda</taxon>
        <taxon>Hexapoda</taxon>
        <taxon>Insecta</taxon>
        <taxon>Pterygota</taxon>
        <taxon>Neoptera</taxon>
        <taxon>Endopterygota</taxon>
        <taxon>Diptera</taxon>
        <taxon>Brachycera</taxon>
        <taxon>Muscomorpha</taxon>
        <taxon>Tephritoidea</taxon>
        <taxon>Tephritidae</taxon>
        <taxon>Ceratitis</taxon>
        <taxon>Ceratitis</taxon>
    </lineage>
</organism>
<sequence>MSGKSKASSSMVLYTFTSLTLAFSLRHSALFRILILPPQILFGIPAGGVTLRLSNLNSPAKSLCSILFLINFLRQNLSNERASQDSSHSSFCVKQLQQQLPNMETKRREKTKLATSRQGEKQADSCCKYLQNA</sequence>
<dbReference type="Proteomes" id="UP000606786">
    <property type="component" value="Unassembled WGS sequence"/>
</dbReference>
<feature type="region of interest" description="Disordered" evidence="1">
    <location>
        <begin position="97"/>
        <end position="126"/>
    </location>
</feature>
<evidence type="ECO:0000313" key="2">
    <source>
        <dbReference type="EMBL" id="CAD6998731.1"/>
    </source>
</evidence>
<reference evidence="2" key="1">
    <citation type="submission" date="2020-11" db="EMBL/GenBank/DDBJ databases">
        <authorList>
            <person name="Whitehead M."/>
        </authorList>
    </citation>
    <scope>NUCLEOTIDE SEQUENCE</scope>
    <source>
        <strain evidence="2">EGII</strain>
    </source>
</reference>
<evidence type="ECO:0000313" key="3">
    <source>
        <dbReference type="Proteomes" id="UP000606786"/>
    </source>
</evidence>
<comment type="caution">
    <text evidence="2">The sequence shown here is derived from an EMBL/GenBank/DDBJ whole genome shotgun (WGS) entry which is preliminary data.</text>
</comment>
<evidence type="ECO:0000256" key="1">
    <source>
        <dbReference type="SAM" id="MobiDB-lite"/>
    </source>
</evidence>
<dbReference type="EMBL" id="CAJHJT010000012">
    <property type="protein sequence ID" value="CAD6998731.1"/>
    <property type="molecule type" value="Genomic_DNA"/>
</dbReference>
<keyword evidence="3" id="KW-1185">Reference proteome</keyword>
<dbReference type="AlphaFoldDB" id="A0A811UIY2"/>
<accession>A0A811UIY2</accession>
<name>A0A811UIY2_CERCA</name>
<gene>
    <name evidence="2" type="ORF">CCAP1982_LOCUS7286</name>
</gene>
<proteinExistence type="predicted"/>
<protein>
    <submittedName>
        <fullName evidence="2">(Mediterranean fruit fly) hypothetical protein</fullName>
    </submittedName>
</protein>